<dbReference type="EMBL" id="CAXAMN010026139">
    <property type="protein sequence ID" value="CAK9100799.1"/>
    <property type="molecule type" value="Genomic_DNA"/>
</dbReference>
<reference evidence="6 7" key="1">
    <citation type="submission" date="2024-02" db="EMBL/GenBank/DDBJ databases">
        <authorList>
            <person name="Chen Y."/>
            <person name="Shah S."/>
            <person name="Dougan E. K."/>
            <person name="Thang M."/>
            <person name="Chan C."/>
        </authorList>
    </citation>
    <scope>NUCLEOTIDE SEQUENCE [LARGE SCALE GENOMIC DNA]</scope>
</reference>
<evidence type="ECO:0000256" key="3">
    <source>
        <dbReference type="ARBA" id="ARBA00023136"/>
    </source>
</evidence>
<keyword evidence="2 4" id="KW-0812">Transmembrane</keyword>
<dbReference type="Gene3D" id="3.40.50.1240">
    <property type="entry name" value="Phosphoglycerate mutase-like"/>
    <property type="match status" value="1"/>
</dbReference>
<dbReference type="InterPro" id="IPR013078">
    <property type="entry name" value="His_Pase_superF_clade-1"/>
</dbReference>
<dbReference type="SUPFAM" id="SSF53254">
    <property type="entry name" value="Phosphoglycerate mutase-like"/>
    <property type="match status" value="1"/>
</dbReference>
<keyword evidence="7" id="KW-1185">Reference proteome</keyword>
<comment type="caution">
    <text evidence="6">The sequence shown here is derived from an EMBL/GenBank/DDBJ whole genome shotgun (WGS) entry which is preliminary data.</text>
</comment>
<sequence>MNTSASTAQTRRAASAEQSRSSTLDIQPSLTERDTSSHRKGDGLKLAVPKLQGHHRGEGRDGATRRLHRPVPTSRRRASPHGHLHEAHWARFERKISGALRHGLRGEHSPEGTHLSPLQEGRSSSAEKYSPPTDNSGARRLAEEWPQTKFILQREIEARSQRISANWHQWQRAEASAAPVDEPARPWRKLIVVCAKLPYTFIWDEEKGIVSLECDRFEANFAEILAAEIAEGQVHSSICVRPSEVYLIGAPVVRRASDRSLVTCNENEGLQQELASVLRKEAKVETVPVFPPPGRDRFGDKVIFPLFHYTPPSMETGIGLYDWEGYTLVNETFRDAVLQIHTRGDLVLINDYPLMLLPKALRKERPDISIGFYIHCVFPSSEVYRILPQREELLRGVLSSNVIGFHNFQYVRHFLTAATRILGCECTASGIEACEDAGGTSTKVIAVPLGIHLEPYSQIFHREDTKTAIRDLERTYASKTILMAVDRLEEKEGIPHKIMAFHKFLQRSPGWASKVVFVQLVQAKTFDDEEVSETREERQKLLQQAHGPAVSAFAVSFSHPADVLKVRLQLTGECDRRVKTLRARDMMRVARQVAVLEGFGGLYGGISAAWLRMASFGTLRHGLYGLLEQTGRNQRGEVSLLWRLQAGLLAGTAAALAANPADVVLIRMQADGGWPEHQRRHYRHAWHGLQEVYAEGGLAALYRGSGPTALRAALVTMSQLATYEEMKGKALQAGFNNDVRLHLCCAMSSATAACLCTQPVDCVKTRIINMQKNCGVSYRGPLDVVRKTLGTEGPLAFYKGLSATFVRLWPHTVLLWLGQEAITARLRGKRGALLNLVYQMGGECNSAFGSIGHLPFHFLHQDISKSDITALMVKAHVFMDTPLRDTLSREAHEFVWCQEDKDCGVLILSEFSGSAQSLRAAAICVNPWDTTAFADAIQEAMEMVPFDRMELHRYGQKHVFAHTLRRWASNFLDEILSAERDCEDERLQIPPPLDLDNPVAAMRKAGKRIFVFGFSGTLLPRKSKIQAKILSKLHPVLAANLKVCDDNLWTPDNPLTADGERQCQEAHAEWGRKIFEGAELIIVSPMTRALQTAYFIGGLKPDDKRVLVTPMCAEHLSGATCDEGRPLEELREQLPWAQGWKGFSELQEEWWKEERPEEALRVAGFLQFLQERQERKIVVVSHGAFLQYIVGYHMENATRHMMNLEDSQAAKKSCERSSFNIGFAVCREWEDAPLKRLAKAPVTCLQGLGRKRGAMLASLGPKTVQDLANWKFARWAESICILSPAEQDGSRDVSKIESKMNINKALDKEWEGWAMSFLLDAPLSAFAGLTPAKDPVFKSIGLTCIKDLGEWKYYRWAKAICTLAEVESENGSS</sequence>
<evidence type="ECO:0000313" key="6">
    <source>
        <dbReference type="EMBL" id="CAK9100799.1"/>
    </source>
</evidence>
<dbReference type="InterPro" id="IPR029033">
    <property type="entry name" value="His_PPase_superfam"/>
</dbReference>
<organism evidence="6 7">
    <name type="scientific">Durusdinium trenchii</name>
    <dbReference type="NCBI Taxonomy" id="1381693"/>
    <lineage>
        <taxon>Eukaryota</taxon>
        <taxon>Sar</taxon>
        <taxon>Alveolata</taxon>
        <taxon>Dinophyceae</taxon>
        <taxon>Suessiales</taxon>
        <taxon>Symbiodiniaceae</taxon>
        <taxon>Durusdinium</taxon>
    </lineage>
</organism>
<evidence type="ECO:0000256" key="1">
    <source>
        <dbReference type="ARBA" id="ARBA00004141"/>
    </source>
</evidence>
<dbReference type="SUPFAM" id="SSF53756">
    <property type="entry name" value="UDP-Glycosyltransferase/glycogen phosphorylase"/>
    <property type="match status" value="2"/>
</dbReference>
<evidence type="ECO:0000256" key="5">
    <source>
        <dbReference type="SAM" id="MobiDB-lite"/>
    </source>
</evidence>
<dbReference type="SUPFAM" id="SSF103506">
    <property type="entry name" value="Mitochondrial carrier"/>
    <property type="match status" value="1"/>
</dbReference>
<protein>
    <recommendedName>
        <fullName evidence="8">Alpha,alpha-trehalose-phosphate synthase (UDP-forming)</fullName>
    </recommendedName>
</protein>
<evidence type="ECO:0008006" key="8">
    <source>
        <dbReference type="Google" id="ProtNLM"/>
    </source>
</evidence>
<feature type="region of interest" description="Disordered" evidence="5">
    <location>
        <begin position="103"/>
        <end position="139"/>
    </location>
</feature>
<feature type="repeat" description="Solcar" evidence="4">
    <location>
        <begin position="538"/>
        <end position="630"/>
    </location>
</feature>
<dbReference type="Gene3D" id="3.40.50.2000">
    <property type="entry name" value="Glycogen Phosphorylase B"/>
    <property type="match status" value="2"/>
</dbReference>
<dbReference type="InterPro" id="IPR001830">
    <property type="entry name" value="Glyco_trans_20"/>
</dbReference>
<comment type="subcellular location">
    <subcellularLocation>
        <location evidence="1">Membrane</location>
        <topology evidence="1">Multi-pass membrane protein</topology>
    </subcellularLocation>
</comment>
<evidence type="ECO:0000256" key="4">
    <source>
        <dbReference type="PROSITE-ProRule" id="PRU00282"/>
    </source>
</evidence>
<dbReference type="Pfam" id="PF00153">
    <property type="entry name" value="Mito_carr"/>
    <property type="match status" value="2"/>
</dbReference>
<dbReference type="PANTHER" id="PTHR10788:SF106">
    <property type="entry name" value="BCDNA.GH08860"/>
    <property type="match status" value="1"/>
</dbReference>
<dbReference type="PROSITE" id="PS50920">
    <property type="entry name" value="SOLCAR"/>
    <property type="match status" value="3"/>
</dbReference>
<dbReference type="Gene3D" id="1.50.40.10">
    <property type="entry name" value="Mitochondrial carrier domain"/>
    <property type="match status" value="1"/>
</dbReference>
<dbReference type="InterPro" id="IPR018108">
    <property type="entry name" value="MCP_transmembrane"/>
</dbReference>
<accession>A0ABP0RJL4</accession>
<feature type="compositionally biased region" description="Basic and acidic residues" evidence="5">
    <location>
        <begin position="55"/>
        <end position="64"/>
    </location>
</feature>
<feature type="compositionally biased region" description="Basic residues" evidence="5">
    <location>
        <begin position="65"/>
        <end position="82"/>
    </location>
</feature>
<dbReference type="Proteomes" id="UP001642484">
    <property type="component" value="Unassembled WGS sequence"/>
</dbReference>
<feature type="compositionally biased region" description="Polar residues" evidence="5">
    <location>
        <begin position="121"/>
        <end position="136"/>
    </location>
</feature>
<evidence type="ECO:0000313" key="7">
    <source>
        <dbReference type="Proteomes" id="UP001642484"/>
    </source>
</evidence>
<feature type="repeat" description="Solcar" evidence="4">
    <location>
        <begin position="740"/>
        <end position="825"/>
    </location>
</feature>
<keyword evidence="3 4" id="KW-0472">Membrane</keyword>
<dbReference type="Pfam" id="PF00982">
    <property type="entry name" value="Glyco_transf_20"/>
    <property type="match status" value="2"/>
</dbReference>
<dbReference type="Pfam" id="PF00300">
    <property type="entry name" value="His_Phos_1"/>
    <property type="match status" value="1"/>
</dbReference>
<gene>
    <name evidence="6" type="ORF">CCMP2556_LOCUS47575</name>
</gene>
<feature type="repeat" description="Solcar" evidence="4">
    <location>
        <begin position="638"/>
        <end position="729"/>
    </location>
</feature>
<name>A0ABP0RJL4_9DINO</name>
<feature type="region of interest" description="Disordered" evidence="5">
    <location>
        <begin position="1"/>
        <end position="87"/>
    </location>
</feature>
<proteinExistence type="predicted"/>
<feature type="compositionally biased region" description="Basic and acidic residues" evidence="5">
    <location>
        <begin position="31"/>
        <end position="43"/>
    </location>
</feature>
<dbReference type="InterPro" id="IPR023395">
    <property type="entry name" value="MCP_dom_sf"/>
</dbReference>
<evidence type="ECO:0000256" key="2">
    <source>
        <dbReference type="ARBA" id="ARBA00022692"/>
    </source>
</evidence>
<dbReference type="CDD" id="cd07067">
    <property type="entry name" value="HP_PGM_like"/>
    <property type="match status" value="1"/>
</dbReference>
<feature type="compositionally biased region" description="Low complexity" evidence="5">
    <location>
        <begin position="1"/>
        <end position="23"/>
    </location>
</feature>
<dbReference type="PANTHER" id="PTHR10788">
    <property type="entry name" value="TREHALOSE-6-PHOSPHATE SYNTHASE"/>
    <property type="match status" value="1"/>
</dbReference>